<dbReference type="InterPro" id="IPR005913">
    <property type="entry name" value="dTDP_dehydrorham_reduct"/>
</dbReference>
<evidence type="ECO:0000256" key="6">
    <source>
        <dbReference type="RuleBase" id="RU364082"/>
    </source>
</evidence>
<gene>
    <name evidence="8" type="ORF">DAY19_05490</name>
</gene>
<proteinExistence type="inferred from homology"/>
<keyword evidence="9" id="KW-1185">Reference proteome</keyword>
<evidence type="ECO:0000256" key="2">
    <source>
        <dbReference type="ARBA" id="ARBA00010944"/>
    </source>
</evidence>
<dbReference type="PANTHER" id="PTHR10491:SF4">
    <property type="entry name" value="METHIONINE ADENOSYLTRANSFERASE 2 SUBUNIT BETA"/>
    <property type="match status" value="1"/>
</dbReference>
<dbReference type="RefSeq" id="WP_133296891.1">
    <property type="nucleotide sequence ID" value="NZ_QDKL01000001.1"/>
</dbReference>
<dbReference type="EMBL" id="QDKL01000001">
    <property type="protein sequence ID" value="RZF23223.1"/>
    <property type="molecule type" value="Genomic_DNA"/>
</dbReference>
<dbReference type="Pfam" id="PF04321">
    <property type="entry name" value="RmlD_sub_bind"/>
    <property type="match status" value="1"/>
</dbReference>
<dbReference type="Gene3D" id="3.40.50.720">
    <property type="entry name" value="NAD(P)-binding Rossmann-like Domain"/>
    <property type="match status" value="1"/>
</dbReference>
<comment type="function">
    <text evidence="6">Catalyzes the reduction of dTDP-6-deoxy-L-lyxo-4-hexulose to yield dTDP-L-rhamnose.</text>
</comment>
<dbReference type="PANTHER" id="PTHR10491">
    <property type="entry name" value="DTDP-4-DEHYDRORHAMNOSE REDUCTASE"/>
    <property type="match status" value="1"/>
</dbReference>
<evidence type="ECO:0000256" key="4">
    <source>
        <dbReference type="ARBA" id="ARBA00017099"/>
    </source>
</evidence>
<comment type="caution">
    <text evidence="8">The sequence shown here is derived from an EMBL/GenBank/DDBJ whole genome shotgun (WGS) entry which is preliminary data.</text>
</comment>
<evidence type="ECO:0000256" key="1">
    <source>
        <dbReference type="ARBA" id="ARBA00004781"/>
    </source>
</evidence>
<name>A0ABY0IM53_9BACT</name>
<evidence type="ECO:0000313" key="8">
    <source>
        <dbReference type="EMBL" id="RZF23223.1"/>
    </source>
</evidence>
<protein>
    <recommendedName>
        <fullName evidence="4 6">dTDP-4-dehydrorhamnose reductase</fullName>
        <ecNumber evidence="3 6">1.1.1.133</ecNumber>
    </recommendedName>
</protein>
<keyword evidence="6" id="KW-0521">NADP</keyword>
<dbReference type="InterPro" id="IPR036291">
    <property type="entry name" value="NAD(P)-bd_dom_sf"/>
</dbReference>
<evidence type="ECO:0000256" key="3">
    <source>
        <dbReference type="ARBA" id="ARBA00012929"/>
    </source>
</evidence>
<dbReference type="SUPFAM" id="SSF51735">
    <property type="entry name" value="NAD(P)-binding Rossmann-fold domains"/>
    <property type="match status" value="1"/>
</dbReference>
<evidence type="ECO:0000313" key="9">
    <source>
        <dbReference type="Proteomes" id="UP000443582"/>
    </source>
</evidence>
<evidence type="ECO:0000259" key="7">
    <source>
        <dbReference type="Pfam" id="PF04321"/>
    </source>
</evidence>
<comment type="catalytic activity">
    <reaction evidence="5">
        <text>dTDP-beta-L-rhamnose + NADP(+) = dTDP-4-dehydro-beta-L-rhamnose + NADPH + H(+)</text>
        <dbReference type="Rhea" id="RHEA:21796"/>
        <dbReference type="ChEBI" id="CHEBI:15378"/>
        <dbReference type="ChEBI" id="CHEBI:57510"/>
        <dbReference type="ChEBI" id="CHEBI:57783"/>
        <dbReference type="ChEBI" id="CHEBI:58349"/>
        <dbReference type="ChEBI" id="CHEBI:62830"/>
        <dbReference type="EC" id="1.1.1.133"/>
    </reaction>
</comment>
<accession>A0ABY0IM53</accession>
<feature type="domain" description="RmlD-like substrate binding" evidence="7">
    <location>
        <begin position="8"/>
        <end position="252"/>
    </location>
</feature>
<keyword evidence="6" id="KW-0560">Oxidoreductase</keyword>
<dbReference type="EC" id="1.1.1.133" evidence="3 6"/>
<comment type="pathway">
    <text evidence="1 6">Carbohydrate biosynthesis; dTDP-L-rhamnose biosynthesis.</text>
</comment>
<sequence length="326" mass="37050">MSELKPKTILIFGISSFVGSSLAEFFKRDYKVVGTYCQNPVSIRGITTLPCDVLNKQEVQLVLYTFKPDITIYAVGKSSIVDCALSERSADALNTSGLFNVSDSCQRYKSQVVYLSSNFVFSGESDEYMELDIPDATTTYGKTQAAAEFYIQKSSLNYLIFRVCRLYGRGGVHTRRNLFEKIQYKLHLREEFELDDYVKTGFLDVDYLGMVIKICIERKLKNRLLQISSSDFMSTYAFGKLYCEKFHEPAKLISSGKWPYPIMSSAKVGDNHSGYLNFNMNIANAEGYLHLRLPTVEESLEYSAQKMRTLADNKEASESKDSINYI</sequence>
<comment type="similarity">
    <text evidence="2 6">Belongs to the dTDP-4-dehydrorhamnose reductase family.</text>
</comment>
<dbReference type="InterPro" id="IPR029903">
    <property type="entry name" value="RmlD-like-bd"/>
</dbReference>
<dbReference type="Proteomes" id="UP000443582">
    <property type="component" value="Unassembled WGS sequence"/>
</dbReference>
<reference evidence="9" key="1">
    <citation type="journal article" date="2019" name="Int. J. Syst. Evol. Microbiol.">
        <title>Halobacteriovorax valvorus sp. nov., a novel prokaryotic predator isolated from coastal seawater of China.</title>
        <authorList>
            <person name="Chen M.-X."/>
        </authorList>
    </citation>
    <scope>NUCLEOTIDE SEQUENCE [LARGE SCALE GENOMIC DNA]</scope>
    <source>
        <strain evidence="9">BL9</strain>
    </source>
</reference>
<evidence type="ECO:0000256" key="5">
    <source>
        <dbReference type="ARBA" id="ARBA00048200"/>
    </source>
</evidence>
<organism evidence="8 9">
    <name type="scientific">Halobacteriovorax vibrionivorans</name>
    <dbReference type="NCBI Taxonomy" id="2152716"/>
    <lineage>
        <taxon>Bacteria</taxon>
        <taxon>Pseudomonadati</taxon>
        <taxon>Bdellovibrionota</taxon>
        <taxon>Bacteriovoracia</taxon>
        <taxon>Bacteriovoracales</taxon>
        <taxon>Halobacteriovoraceae</taxon>
        <taxon>Halobacteriovorax</taxon>
    </lineage>
</organism>